<keyword evidence="3" id="KW-1185">Reference proteome</keyword>
<dbReference type="InterPro" id="IPR022803">
    <property type="entry name" value="Ribosomal_uL5_dom_sf"/>
</dbReference>
<evidence type="ECO:0000259" key="1">
    <source>
        <dbReference type="Pfam" id="PF00673"/>
    </source>
</evidence>
<reference evidence="3" key="1">
    <citation type="journal article" date="2016" name="Genome Announc.">
        <title>Genome sequences of three species of Hanseniaspora isolated from spontaneous wine fermentations.</title>
        <authorList>
            <person name="Sternes P.R."/>
            <person name="Lee D."/>
            <person name="Kutyna D.R."/>
            <person name="Borneman A.R."/>
        </authorList>
    </citation>
    <scope>NUCLEOTIDE SEQUENCE [LARGE SCALE GENOMIC DNA]</scope>
    <source>
        <strain evidence="3">AWRI3580</strain>
    </source>
</reference>
<dbReference type="STRING" id="29833.A0A1E5R723"/>
<protein>
    <submittedName>
        <fullName evidence="2">54S ribosomal protein L7, mitochondrial</fullName>
    </submittedName>
</protein>
<dbReference type="InterPro" id="IPR031309">
    <property type="entry name" value="Ribosomal_uL5_C"/>
</dbReference>
<sequence length="300" mass="34303">MISTVKYSKRQFSQASILSKAGSSLVHPTHHIERYKKNILSTTTDALKTHPNDIKSNHYFPLDLRQDRLQEHYYNSVQSDMLLMAYDHSETFTPGPVYREIDNLSNPYLINKTKKVVFGKTGEYLDRYPITPKNIPELLDIDVVCVAKDINVNKFNYISAQALLQQTTNVKPKHLKVKVVDQKLNLRIGSIIGGQVALNGYNKSQFLLTVNELVLPKDENFTGIQEHLVDTKGNFTLHLTSEHVSYFPEVMSDKDLWDKLFNIMININTTAQDPAHVKMLLSGLGFPFRTEKSLKEPKRV</sequence>
<gene>
    <name evidence="2" type="ORF">AWRI3580_g3649</name>
</gene>
<dbReference type="GO" id="GO:0005840">
    <property type="term" value="C:ribosome"/>
    <property type="evidence" value="ECO:0007669"/>
    <property type="project" value="UniProtKB-KW"/>
</dbReference>
<dbReference type="AlphaFoldDB" id="A0A1E5R723"/>
<dbReference type="OrthoDB" id="539541at2759"/>
<dbReference type="VEuPathDB" id="FungiDB:AWRI3580_g3649"/>
<organism evidence="2 3">
    <name type="scientific">Hanseniaspora uvarum</name>
    <name type="common">Yeast</name>
    <name type="synonym">Kloeckera apiculata</name>
    <dbReference type="NCBI Taxonomy" id="29833"/>
    <lineage>
        <taxon>Eukaryota</taxon>
        <taxon>Fungi</taxon>
        <taxon>Dikarya</taxon>
        <taxon>Ascomycota</taxon>
        <taxon>Saccharomycotina</taxon>
        <taxon>Saccharomycetes</taxon>
        <taxon>Saccharomycodales</taxon>
        <taxon>Saccharomycodaceae</taxon>
        <taxon>Hanseniaspora</taxon>
    </lineage>
</organism>
<keyword evidence="2" id="KW-0687">Ribonucleoprotein</keyword>
<proteinExistence type="predicted"/>
<evidence type="ECO:0000313" key="3">
    <source>
        <dbReference type="Proteomes" id="UP000095358"/>
    </source>
</evidence>
<dbReference type="Gene3D" id="3.30.1440.10">
    <property type="match status" value="1"/>
</dbReference>
<comment type="caution">
    <text evidence="2">The sequence shown here is derived from an EMBL/GenBank/DDBJ whole genome shotgun (WGS) entry which is preliminary data.</text>
</comment>
<name>A0A1E5R723_HANUV</name>
<accession>A0A1E5R723</accession>
<dbReference type="Pfam" id="PF00673">
    <property type="entry name" value="Ribosomal_L5_C"/>
    <property type="match status" value="1"/>
</dbReference>
<evidence type="ECO:0000313" key="2">
    <source>
        <dbReference type="EMBL" id="OEJ82709.1"/>
    </source>
</evidence>
<dbReference type="SUPFAM" id="SSF55282">
    <property type="entry name" value="RL5-like"/>
    <property type="match status" value="1"/>
</dbReference>
<feature type="domain" description="Large ribosomal subunit protein uL5 C-terminal" evidence="1">
    <location>
        <begin position="192"/>
        <end position="288"/>
    </location>
</feature>
<dbReference type="Proteomes" id="UP000095358">
    <property type="component" value="Unassembled WGS sequence"/>
</dbReference>
<dbReference type="EMBL" id="LPNN01000009">
    <property type="protein sequence ID" value="OEJ82709.1"/>
    <property type="molecule type" value="Genomic_DNA"/>
</dbReference>
<keyword evidence="2" id="KW-0689">Ribosomal protein</keyword>